<reference evidence="10 11" key="1">
    <citation type="submission" date="2021-04" db="EMBL/GenBank/DDBJ databases">
        <authorList>
            <person name="De Guttry C."/>
            <person name="Zahm M."/>
            <person name="Klopp C."/>
            <person name="Cabau C."/>
            <person name="Louis A."/>
            <person name="Berthelot C."/>
            <person name="Parey E."/>
            <person name="Roest Crollius H."/>
            <person name="Montfort J."/>
            <person name="Robinson-Rechavi M."/>
            <person name="Bucao C."/>
            <person name="Bouchez O."/>
            <person name="Gislard M."/>
            <person name="Lluch J."/>
            <person name="Milhes M."/>
            <person name="Lampietro C."/>
            <person name="Lopez Roques C."/>
            <person name="Donnadieu C."/>
            <person name="Braasch I."/>
            <person name="Desvignes T."/>
            <person name="Postlethwait J."/>
            <person name="Bobe J."/>
            <person name="Wedekind C."/>
            <person name="Guiguen Y."/>
        </authorList>
    </citation>
    <scope>NUCLEOTIDE SEQUENCE [LARGE SCALE GENOMIC DNA]</scope>
    <source>
        <strain evidence="10">Cs_M1</strain>
        <tissue evidence="10">Blood</tissue>
    </source>
</reference>
<dbReference type="InterPro" id="IPR017452">
    <property type="entry name" value="GPCR_Rhodpsn_7TM"/>
</dbReference>
<keyword evidence="6" id="KW-0675">Receptor</keyword>
<keyword evidence="3" id="KW-1133">Transmembrane helix</keyword>
<evidence type="ECO:0000256" key="8">
    <source>
        <dbReference type="ARBA" id="ARBA00023224"/>
    </source>
</evidence>
<evidence type="ECO:0000313" key="11">
    <source>
        <dbReference type="Proteomes" id="UP001356427"/>
    </source>
</evidence>
<proteinExistence type="predicted"/>
<comment type="subcellular location">
    <subcellularLocation>
        <location evidence="1">Membrane</location>
        <topology evidence="1">Multi-pass membrane protein</topology>
    </subcellularLocation>
</comment>
<organism evidence="10 11">
    <name type="scientific">Coregonus suidteri</name>
    <dbReference type="NCBI Taxonomy" id="861788"/>
    <lineage>
        <taxon>Eukaryota</taxon>
        <taxon>Metazoa</taxon>
        <taxon>Chordata</taxon>
        <taxon>Craniata</taxon>
        <taxon>Vertebrata</taxon>
        <taxon>Euteleostomi</taxon>
        <taxon>Actinopterygii</taxon>
        <taxon>Neopterygii</taxon>
        <taxon>Teleostei</taxon>
        <taxon>Protacanthopterygii</taxon>
        <taxon>Salmoniformes</taxon>
        <taxon>Salmonidae</taxon>
        <taxon>Coregoninae</taxon>
        <taxon>Coregonus</taxon>
    </lineage>
</organism>
<dbReference type="EMBL" id="JAGTTL010000003">
    <property type="protein sequence ID" value="KAK6324490.1"/>
    <property type="molecule type" value="Genomic_DNA"/>
</dbReference>
<dbReference type="Gene3D" id="1.20.1070.10">
    <property type="entry name" value="Rhodopsin 7-helix transmembrane proteins"/>
    <property type="match status" value="1"/>
</dbReference>
<comment type="caution">
    <text evidence="10">The sequence shown here is derived from an EMBL/GenBank/DDBJ whole genome shotgun (WGS) entry which is preliminary data.</text>
</comment>
<keyword evidence="2" id="KW-0812">Transmembrane</keyword>
<evidence type="ECO:0000256" key="3">
    <source>
        <dbReference type="ARBA" id="ARBA00022989"/>
    </source>
</evidence>
<gene>
    <name evidence="10" type="ORF">J4Q44_G00038320</name>
</gene>
<protein>
    <recommendedName>
        <fullName evidence="9">G-protein coupled receptors family 1 profile domain-containing protein</fullName>
    </recommendedName>
</protein>
<evidence type="ECO:0000313" key="10">
    <source>
        <dbReference type="EMBL" id="KAK6324490.1"/>
    </source>
</evidence>
<dbReference type="Proteomes" id="UP001356427">
    <property type="component" value="Unassembled WGS sequence"/>
</dbReference>
<evidence type="ECO:0000256" key="7">
    <source>
        <dbReference type="ARBA" id="ARBA00023180"/>
    </source>
</evidence>
<name>A0AAN8MI88_9TELE</name>
<evidence type="ECO:0000256" key="1">
    <source>
        <dbReference type="ARBA" id="ARBA00004141"/>
    </source>
</evidence>
<dbReference type="PROSITE" id="PS50262">
    <property type="entry name" value="G_PROTEIN_RECEP_F1_2"/>
    <property type="match status" value="1"/>
</dbReference>
<keyword evidence="7" id="KW-0325">Glycoprotein</keyword>
<keyword evidence="4" id="KW-0297">G-protein coupled receptor</keyword>
<keyword evidence="8" id="KW-0807">Transducer</keyword>
<dbReference type="GO" id="GO:0005886">
    <property type="term" value="C:plasma membrane"/>
    <property type="evidence" value="ECO:0007669"/>
    <property type="project" value="TreeGrafter"/>
</dbReference>
<keyword evidence="5" id="KW-0472">Membrane</keyword>
<dbReference type="PANTHER" id="PTHR24232">
    <property type="entry name" value="G-PROTEIN COUPLED RECEPTOR"/>
    <property type="match status" value="1"/>
</dbReference>
<dbReference type="GO" id="GO:0004930">
    <property type="term" value="F:G protein-coupled receptor activity"/>
    <property type="evidence" value="ECO:0007669"/>
    <property type="project" value="UniProtKB-KW"/>
</dbReference>
<evidence type="ECO:0000256" key="4">
    <source>
        <dbReference type="ARBA" id="ARBA00023040"/>
    </source>
</evidence>
<dbReference type="Pfam" id="PF00001">
    <property type="entry name" value="7tm_1"/>
    <property type="match status" value="1"/>
</dbReference>
<keyword evidence="11" id="KW-1185">Reference proteome</keyword>
<evidence type="ECO:0000259" key="9">
    <source>
        <dbReference type="PROSITE" id="PS50262"/>
    </source>
</evidence>
<dbReference type="SUPFAM" id="SSF81321">
    <property type="entry name" value="Family A G protein-coupled receptor-like"/>
    <property type="match status" value="1"/>
</dbReference>
<evidence type="ECO:0000256" key="6">
    <source>
        <dbReference type="ARBA" id="ARBA00023170"/>
    </source>
</evidence>
<dbReference type="PANTHER" id="PTHR24232:SF107">
    <property type="entry name" value="HYDROXYCARBOXYLIC ACID RECEPTOR 2-LIKE"/>
    <property type="match status" value="1"/>
</dbReference>
<sequence length="211" mass="23261">MNTSVASNSTLLSTFTGQLPSVQNPLFTAAISINLLLGLPTNVYVLWLIVTGAGGTMASEFFTLNLALSEIFYSLSNLMYIIHDHIQENGALLSVGTFFAGFNLFGRPLFQCCICVERYLAVVHPVTFLKYKPLRYRLISARIVSISLKSDLTAAFSRRASQGRETNAALFSPVVPVLTVVLSRASSDLKSFIQDLSRSGRRERDVAHRCF</sequence>
<evidence type="ECO:0000256" key="2">
    <source>
        <dbReference type="ARBA" id="ARBA00022692"/>
    </source>
</evidence>
<dbReference type="GO" id="GO:0007200">
    <property type="term" value="P:phospholipase C-activating G protein-coupled receptor signaling pathway"/>
    <property type="evidence" value="ECO:0007669"/>
    <property type="project" value="TreeGrafter"/>
</dbReference>
<dbReference type="AlphaFoldDB" id="A0AAN8MI88"/>
<evidence type="ECO:0000256" key="5">
    <source>
        <dbReference type="ARBA" id="ARBA00023136"/>
    </source>
</evidence>
<dbReference type="GO" id="GO:0035025">
    <property type="term" value="P:positive regulation of Rho protein signal transduction"/>
    <property type="evidence" value="ECO:0007669"/>
    <property type="project" value="TreeGrafter"/>
</dbReference>
<feature type="domain" description="G-protein coupled receptors family 1 profile" evidence="9">
    <location>
        <begin position="41"/>
        <end position="211"/>
    </location>
</feature>
<accession>A0AAN8MI88</accession>
<dbReference type="InterPro" id="IPR000276">
    <property type="entry name" value="GPCR_Rhodpsn"/>
</dbReference>
<dbReference type="PRINTS" id="PR00237">
    <property type="entry name" value="GPCRRHODOPSN"/>
</dbReference>